<feature type="transmembrane region" description="Helical" evidence="2">
    <location>
        <begin position="33"/>
        <end position="55"/>
    </location>
</feature>
<dbReference type="PROSITE" id="PS50088">
    <property type="entry name" value="ANK_REPEAT"/>
    <property type="match status" value="2"/>
</dbReference>
<sequence length="566" mass="63717">MLLGIVLHGFMSFVLFPIPQVWPTQDINQHEGYLFALHAIHGFRMQLFFLVSGFFTAMMFRQRGIRGLIKHRAKRILLPLIIFGIILIPTIIGITVYALKANRVGNETIWMAAKSGDVEAINRHLIKGANLNQPDPIGSSPGSYFAGLTPLSWAALLGQAQAAKALIEHGANLKATNNDGSTALHNAAFMGEVEVAKLLVENGADINAATDNSDTPLSVTKTDHVTTQIIAGLLQVPVDLKKVKSGRSEIRKYLKSKGTTEQTLAIKASDNDGLASMYQIFPWMKPIVDQLPGWAQFIVTILTINWVLAMVPIFQHLWFLYYLVWLVAGFAVIAWITRKLNWKPVPAWFVTSPLRLLWLVPLTFVPQFFMVTDFGPDTAASPVPWPPMLLYYGIFFGFGALCHGQETFEKKIGRLWPVNLLLAIPVLLLGLHWYEQRGSFLIFGESTEISILLINNLLCALFSVLYAWLMIFGLIGLFRRFFSGENRRIRYISDSSYWLYLVHLPPIVLLQMWVSEWPWPSAVKLLGICTVSTVALLVIYEYAVRYTWIGTMLNGKKIRRNPDSLE</sequence>
<dbReference type="InterPro" id="IPR036770">
    <property type="entry name" value="Ankyrin_rpt-contain_sf"/>
</dbReference>
<keyword evidence="1" id="KW-0217">Developmental protein</keyword>
<dbReference type="GO" id="GO:0016747">
    <property type="term" value="F:acyltransferase activity, transferring groups other than amino-acyl groups"/>
    <property type="evidence" value="ECO:0007669"/>
    <property type="project" value="InterPro"/>
</dbReference>
<feature type="transmembrane region" description="Helical" evidence="2">
    <location>
        <begin position="521"/>
        <end position="543"/>
    </location>
</feature>
<dbReference type="InterPro" id="IPR050623">
    <property type="entry name" value="Glucan_succinyl_AcylTrfase"/>
</dbReference>
<feature type="transmembrane region" description="Helical" evidence="2">
    <location>
        <begin position="454"/>
        <end position="477"/>
    </location>
</feature>
<feature type="transmembrane region" description="Helical" evidence="2">
    <location>
        <begin position="415"/>
        <end position="434"/>
    </location>
</feature>
<dbReference type="Pfam" id="PF12796">
    <property type="entry name" value="Ank_2"/>
    <property type="match status" value="1"/>
</dbReference>
<dbReference type="EMBL" id="UINC01028504">
    <property type="protein sequence ID" value="SVB09599.1"/>
    <property type="molecule type" value="Genomic_DNA"/>
</dbReference>
<dbReference type="InterPro" id="IPR002110">
    <property type="entry name" value="Ankyrin_rpt"/>
</dbReference>
<keyword evidence="2" id="KW-0472">Membrane</keyword>
<dbReference type="InterPro" id="IPR001827">
    <property type="entry name" value="Homeobox_Antennapedia_CS"/>
</dbReference>
<evidence type="ECO:0000256" key="1">
    <source>
        <dbReference type="ARBA" id="ARBA00022473"/>
    </source>
</evidence>
<dbReference type="PROSITE" id="PS00032">
    <property type="entry name" value="ANTENNAPEDIA"/>
    <property type="match status" value="1"/>
</dbReference>
<feature type="transmembrane region" description="Helical" evidence="2">
    <location>
        <begin position="348"/>
        <end position="369"/>
    </location>
</feature>
<dbReference type="AlphaFoldDB" id="A0A382B7D2"/>
<dbReference type="Gene3D" id="1.25.40.20">
    <property type="entry name" value="Ankyrin repeat-containing domain"/>
    <property type="match status" value="1"/>
</dbReference>
<accession>A0A382B7D2</accession>
<evidence type="ECO:0000256" key="2">
    <source>
        <dbReference type="SAM" id="Phobius"/>
    </source>
</evidence>
<dbReference type="SUPFAM" id="SSF48403">
    <property type="entry name" value="Ankyrin repeat"/>
    <property type="match status" value="1"/>
</dbReference>
<dbReference type="PANTHER" id="PTHR36927:SF1">
    <property type="entry name" value="MDO-LIKE PROTEIN"/>
    <property type="match status" value="1"/>
</dbReference>
<dbReference type="PANTHER" id="PTHR36927">
    <property type="entry name" value="BLR4337 PROTEIN"/>
    <property type="match status" value="1"/>
</dbReference>
<dbReference type="InterPro" id="IPR002656">
    <property type="entry name" value="Acyl_transf_3_dom"/>
</dbReference>
<name>A0A382B7D2_9ZZZZ</name>
<keyword evidence="2" id="KW-0812">Transmembrane</keyword>
<dbReference type="GO" id="GO:0003700">
    <property type="term" value="F:DNA-binding transcription factor activity"/>
    <property type="evidence" value="ECO:0007669"/>
    <property type="project" value="InterPro"/>
</dbReference>
<reference evidence="4" key="1">
    <citation type="submission" date="2018-05" db="EMBL/GenBank/DDBJ databases">
        <authorList>
            <person name="Lanie J.A."/>
            <person name="Ng W.-L."/>
            <person name="Kazmierczak K.M."/>
            <person name="Andrzejewski T.M."/>
            <person name="Davidsen T.M."/>
            <person name="Wayne K.J."/>
            <person name="Tettelin H."/>
            <person name="Glass J.I."/>
            <person name="Rusch D."/>
            <person name="Podicherti R."/>
            <person name="Tsui H.-C.T."/>
            <person name="Winkler M.E."/>
        </authorList>
    </citation>
    <scope>NUCLEOTIDE SEQUENCE</scope>
</reference>
<protein>
    <recommendedName>
        <fullName evidence="3">Acyltransferase 3 domain-containing protein</fullName>
    </recommendedName>
</protein>
<gene>
    <name evidence="4" type="ORF">METZ01_LOCUS162453</name>
</gene>
<feature type="transmembrane region" description="Helical" evidence="2">
    <location>
        <begin position="497"/>
        <end position="515"/>
    </location>
</feature>
<feature type="transmembrane region" description="Helical" evidence="2">
    <location>
        <begin position="389"/>
        <end position="408"/>
    </location>
</feature>
<dbReference type="PRINTS" id="PR01415">
    <property type="entry name" value="ANKYRIN"/>
</dbReference>
<dbReference type="SMART" id="SM00248">
    <property type="entry name" value="ANK"/>
    <property type="match status" value="3"/>
</dbReference>
<feature type="domain" description="Acyltransferase 3" evidence="3">
    <location>
        <begin position="296"/>
        <end position="539"/>
    </location>
</feature>
<organism evidence="4">
    <name type="scientific">marine metagenome</name>
    <dbReference type="NCBI Taxonomy" id="408172"/>
    <lineage>
        <taxon>unclassified sequences</taxon>
        <taxon>metagenomes</taxon>
        <taxon>ecological metagenomes</taxon>
    </lineage>
</organism>
<evidence type="ECO:0000259" key="3">
    <source>
        <dbReference type="Pfam" id="PF01757"/>
    </source>
</evidence>
<dbReference type="PROSITE" id="PS50297">
    <property type="entry name" value="ANK_REP_REGION"/>
    <property type="match status" value="2"/>
</dbReference>
<proteinExistence type="predicted"/>
<feature type="transmembrane region" description="Helical" evidence="2">
    <location>
        <begin position="76"/>
        <end position="99"/>
    </location>
</feature>
<dbReference type="GO" id="GO:0003677">
    <property type="term" value="F:DNA binding"/>
    <property type="evidence" value="ECO:0007669"/>
    <property type="project" value="InterPro"/>
</dbReference>
<feature type="transmembrane region" description="Helical" evidence="2">
    <location>
        <begin position="319"/>
        <end position="336"/>
    </location>
</feature>
<evidence type="ECO:0000313" key="4">
    <source>
        <dbReference type="EMBL" id="SVB09599.1"/>
    </source>
</evidence>
<keyword evidence="2" id="KW-1133">Transmembrane helix</keyword>
<feature type="domain" description="Acyltransferase 3" evidence="3">
    <location>
        <begin position="1"/>
        <end position="89"/>
    </location>
</feature>
<dbReference type="Pfam" id="PF01757">
    <property type="entry name" value="Acyl_transf_3"/>
    <property type="match status" value="2"/>
</dbReference>